<dbReference type="PANTHER" id="PTHR33209">
    <property type="entry name" value="PROTEASE 4"/>
    <property type="match status" value="1"/>
</dbReference>
<feature type="non-terminal residue" evidence="6">
    <location>
        <position position="1"/>
    </location>
</feature>
<protein>
    <recommendedName>
        <fullName evidence="5">Peptidase S49 domain-containing protein</fullName>
    </recommendedName>
</protein>
<dbReference type="EMBL" id="BARS01053008">
    <property type="protein sequence ID" value="GAG47852.1"/>
    <property type="molecule type" value="Genomic_DNA"/>
</dbReference>
<gene>
    <name evidence="6" type="ORF">S01H1_78730</name>
</gene>
<sequence length="86" mass="9680">TVDEIRPLAEGRVWTGNQAFEQALIDEIGGIRDAIEAARQAASLERFRIIGYVQRRRLRDLLPGQILDALPDDGLLALMPEDLQIR</sequence>
<dbReference type="GO" id="GO:0008236">
    <property type="term" value="F:serine-type peptidase activity"/>
    <property type="evidence" value="ECO:0007669"/>
    <property type="project" value="UniProtKB-KW"/>
</dbReference>
<dbReference type="AlphaFoldDB" id="X0YLH2"/>
<dbReference type="Gene3D" id="3.90.226.10">
    <property type="entry name" value="2-enoyl-CoA Hydratase, Chain A, domain 1"/>
    <property type="match status" value="1"/>
</dbReference>
<dbReference type="Pfam" id="PF01343">
    <property type="entry name" value="Peptidase_S49"/>
    <property type="match status" value="1"/>
</dbReference>
<proteinExistence type="inferred from homology"/>
<evidence type="ECO:0000259" key="5">
    <source>
        <dbReference type="Pfam" id="PF01343"/>
    </source>
</evidence>
<keyword evidence="4" id="KW-0720">Serine protease</keyword>
<feature type="domain" description="Peptidase S49" evidence="5">
    <location>
        <begin position="2"/>
        <end position="44"/>
    </location>
</feature>
<evidence type="ECO:0000256" key="4">
    <source>
        <dbReference type="ARBA" id="ARBA00022825"/>
    </source>
</evidence>
<accession>X0YLH2</accession>
<dbReference type="PANTHER" id="PTHR33209:SF1">
    <property type="entry name" value="PEPTIDASE S49 DOMAIN-CONTAINING PROTEIN"/>
    <property type="match status" value="1"/>
</dbReference>
<evidence type="ECO:0000256" key="1">
    <source>
        <dbReference type="ARBA" id="ARBA00008683"/>
    </source>
</evidence>
<evidence type="ECO:0000313" key="6">
    <source>
        <dbReference type="EMBL" id="GAG47852.1"/>
    </source>
</evidence>
<evidence type="ECO:0000256" key="2">
    <source>
        <dbReference type="ARBA" id="ARBA00022670"/>
    </source>
</evidence>
<organism evidence="6">
    <name type="scientific">marine sediment metagenome</name>
    <dbReference type="NCBI Taxonomy" id="412755"/>
    <lineage>
        <taxon>unclassified sequences</taxon>
        <taxon>metagenomes</taxon>
        <taxon>ecological metagenomes</taxon>
    </lineage>
</organism>
<reference evidence="6" key="1">
    <citation type="journal article" date="2014" name="Front. Microbiol.">
        <title>High frequency of phylogenetically diverse reductive dehalogenase-homologous genes in deep subseafloor sedimentary metagenomes.</title>
        <authorList>
            <person name="Kawai M."/>
            <person name="Futagami T."/>
            <person name="Toyoda A."/>
            <person name="Takaki Y."/>
            <person name="Nishi S."/>
            <person name="Hori S."/>
            <person name="Arai W."/>
            <person name="Tsubouchi T."/>
            <person name="Morono Y."/>
            <person name="Uchiyama I."/>
            <person name="Ito T."/>
            <person name="Fujiyama A."/>
            <person name="Inagaki F."/>
            <person name="Takami H."/>
        </authorList>
    </citation>
    <scope>NUCLEOTIDE SEQUENCE</scope>
    <source>
        <strain evidence="6">Expedition CK06-06</strain>
    </source>
</reference>
<keyword evidence="3" id="KW-0378">Hydrolase</keyword>
<name>X0YLH2_9ZZZZ</name>
<keyword evidence="2" id="KW-0645">Protease</keyword>
<evidence type="ECO:0000256" key="3">
    <source>
        <dbReference type="ARBA" id="ARBA00022801"/>
    </source>
</evidence>
<dbReference type="GO" id="GO:0006508">
    <property type="term" value="P:proteolysis"/>
    <property type="evidence" value="ECO:0007669"/>
    <property type="project" value="UniProtKB-KW"/>
</dbReference>
<dbReference type="InterPro" id="IPR002142">
    <property type="entry name" value="Peptidase_S49"/>
</dbReference>
<comment type="caution">
    <text evidence="6">The sequence shown here is derived from an EMBL/GenBank/DDBJ whole genome shotgun (WGS) entry which is preliminary data.</text>
</comment>
<comment type="similarity">
    <text evidence="1">Belongs to the peptidase S49 family.</text>
</comment>